<gene>
    <name evidence="1" type="ORF">AX018_1008106</name>
</gene>
<accession>A0A328ZIG3</accession>
<evidence type="ECO:0000313" key="2">
    <source>
        <dbReference type="Proteomes" id="UP000248856"/>
    </source>
</evidence>
<sequence>MNQFELSARPPMHAVDPALIARQPTLTKALQLCQTLSGLDDKAFVGTGGVVKDAAQWSRIMGSGQHNFPQDQLNKFMDMAGNEAPMLWLLNSRGYDITALRKLETETERALRLEREQTAKLRERLAYAEAILQGRGTVTA</sequence>
<reference evidence="1 2" key="1">
    <citation type="submission" date="2018-06" db="EMBL/GenBank/DDBJ databases">
        <title>Genomic Encyclopedia of Archaeal and Bacterial Type Strains, Phase II (KMG-II): from individual species to whole genera.</title>
        <authorList>
            <person name="Goeker M."/>
        </authorList>
    </citation>
    <scope>NUCLEOTIDE SEQUENCE [LARGE SCALE GENOMIC DNA]</scope>
    <source>
        <strain evidence="1 2">CFPB 3232</strain>
    </source>
</reference>
<dbReference type="RefSeq" id="WP_146749234.1">
    <property type="nucleotide sequence ID" value="NZ_CBCSGC010000010.1"/>
</dbReference>
<protein>
    <submittedName>
        <fullName evidence="1">Uncharacterized protein</fullName>
    </submittedName>
</protein>
<comment type="caution">
    <text evidence="1">The sequence shown here is derived from an EMBL/GenBank/DDBJ whole genome shotgun (WGS) entry which is preliminary data.</text>
</comment>
<dbReference type="EMBL" id="QLTA01000008">
    <property type="protein sequence ID" value="RAR85013.1"/>
    <property type="molecule type" value="Genomic_DNA"/>
</dbReference>
<dbReference type="Proteomes" id="UP000248856">
    <property type="component" value="Unassembled WGS sequence"/>
</dbReference>
<proteinExistence type="predicted"/>
<keyword evidence="2" id="KW-1185">Reference proteome</keyword>
<evidence type="ECO:0000313" key="1">
    <source>
        <dbReference type="EMBL" id="RAR85013.1"/>
    </source>
</evidence>
<organism evidence="1 2">
    <name type="scientific">Paracidovorax anthurii</name>
    <dbReference type="NCBI Taxonomy" id="78229"/>
    <lineage>
        <taxon>Bacteria</taxon>
        <taxon>Pseudomonadati</taxon>
        <taxon>Pseudomonadota</taxon>
        <taxon>Betaproteobacteria</taxon>
        <taxon>Burkholderiales</taxon>
        <taxon>Comamonadaceae</taxon>
        <taxon>Paracidovorax</taxon>
    </lineage>
</organism>
<dbReference type="OrthoDB" id="8909643at2"/>
<name>A0A328ZIG3_9BURK</name>
<dbReference type="AlphaFoldDB" id="A0A328ZIG3"/>